<organism evidence="12 13">
    <name type="scientific">Glossina austeni</name>
    <name type="common">Savannah tsetse fly</name>
    <dbReference type="NCBI Taxonomy" id="7395"/>
    <lineage>
        <taxon>Eukaryota</taxon>
        <taxon>Metazoa</taxon>
        <taxon>Ecdysozoa</taxon>
        <taxon>Arthropoda</taxon>
        <taxon>Hexapoda</taxon>
        <taxon>Insecta</taxon>
        <taxon>Pterygota</taxon>
        <taxon>Neoptera</taxon>
        <taxon>Endopterygota</taxon>
        <taxon>Diptera</taxon>
        <taxon>Brachycera</taxon>
        <taxon>Muscomorpha</taxon>
        <taxon>Hippoboscoidea</taxon>
        <taxon>Glossinidae</taxon>
        <taxon>Glossina</taxon>
    </lineage>
</organism>
<evidence type="ECO:0000256" key="1">
    <source>
        <dbReference type="ARBA" id="ARBA00001198"/>
    </source>
</evidence>
<dbReference type="PROSITE" id="PS00854">
    <property type="entry name" value="PROTEASOME_BETA_1"/>
    <property type="match status" value="1"/>
</dbReference>
<dbReference type="InterPro" id="IPR000243">
    <property type="entry name" value="Pept_T1A_subB"/>
</dbReference>
<evidence type="ECO:0000256" key="4">
    <source>
        <dbReference type="ARBA" id="ARBA00022698"/>
    </source>
</evidence>
<accession>A0A1A9UHH4</accession>
<protein>
    <recommendedName>
        <fullName evidence="11">Proteasome subunit beta</fullName>
    </recommendedName>
</protein>
<name>A0A1A9UHH4_GLOAU</name>
<comment type="subcellular location">
    <subcellularLocation>
        <location evidence="11">Cytoplasm</location>
    </subcellularLocation>
    <subcellularLocation>
        <location evidence="11">Nucleus</location>
    </subcellularLocation>
</comment>
<dbReference type="InterPro" id="IPR023333">
    <property type="entry name" value="Proteasome_suB-type"/>
</dbReference>
<evidence type="ECO:0000256" key="8">
    <source>
        <dbReference type="ARBA" id="ARBA00024953"/>
    </source>
</evidence>
<keyword evidence="3" id="KW-0645">Protease</keyword>
<evidence type="ECO:0000313" key="13">
    <source>
        <dbReference type="Proteomes" id="UP000078200"/>
    </source>
</evidence>
<dbReference type="Proteomes" id="UP000078200">
    <property type="component" value="Unassembled WGS sequence"/>
</dbReference>
<evidence type="ECO:0000256" key="5">
    <source>
        <dbReference type="ARBA" id="ARBA00022801"/>
    </source>
</evidence>
<dbReference type="VEuPathDB" id="VectorBase:GAUT005005"/>
<dbReference type="GO" id="GO:0005737">
    <property type="term" value="C:cytoplasm"/>
    <property type="evidence" value="ECO:0007669"/>
    <property type="project" value="UniProtKB-SubCell"/>
</dbReference>
<dbReference type="STRING" id="7395.A0A1A9UHH4"/>
<keyword evidence="5" id="KW-0378">Hydrolase</keyword>
<dbReference type="GO" id="GO:0005839">
    <property type="term" value="C:proteasome core complex"/>
    <property type="evidence" value="ECO:0007669"/>
    <property type="project" value="InterPro"/>
</dbReference>
<evidence type="ECO:0000256" key="2">
    <source>
        <dbReference type="ARBA" id="ARBA00022490"/>
    </source>
</evidence>
<evidence type="ECO:0000256" key="7">
    <source>
        <dbReference type="ARBA" id="ARBA00023145"/>
    </source>
</evidence>
<keyword evidence="7" id="KW-0865">Zymogen</keyword>
<comment type="function">
    <text evidence="11">Component of the proteasome, a multicatalytic proteinase complex which is characterized by its ability to cleave peptides with Arg, Phe, Tyr, Leu, and Glu adjacent to the leaving group at neutral or slightly basic pH. The proteasome has an ATP-dependent proteolytic activity.</text>
</comment>
<dbReference type="PROSITE" id="PS51476">
    <property type="entry name" value="PROTEASOME_BETA_2"/>
    <property type="match status" value="1"/>
</dbReference>
<evidence type="ECO:0000256" key="3">
    <source>
        <dbReference type="ARBA" id="ARBA00022670"/>
    </source>
</evidence>
<evidence type="ECO:0000256" key="11">
    <source>
        <dbReference type="RuleBase" id="RU004203"/>
    </source>
</evidence>
<dbReference type="PRINTS" id="PR00141">
    <property type="entry name" value="PROTEASOME"/>
</dbReference>
<comment type="similarity">
    <text evidence="11">Belongs to the peptidase T1B family.</text>
</comment>
<dbReference type="GO" id="GO:0051603">
    <property type="term" value="P:proteolysis involved in protein catabolic process"/>
    <property type="evidence" value="ECO:0007669"/>
    <property type="project" value="InterPro"/>
</dbReference>
<keyword evidence="4" id="KW-0888">Threonine protease</keyword>
<proteinExistence type="inferred from homology"/>
<dbReference type="AlphaFoldDB" id="A0A1A9UHH4"/>
<keyword evidence="11" id="KW-0539">Nucleus</keyword>
<dbReference type="EnsemblMetazoa" id="GAUT005005-RA">
    <property type="protein sequence ID" value="GAUT005005-PA"/>
    <property type="gene ID" value="GAUT005005"/>
</dbReference>
<evidence type="ECO:0000256" key="9">
    <source>
        <dbReference type="ARBA" id="ARBA00026071"/>
    </source>
</evidence>
<evidence type="ECO:0000313" key="12">
    <source>
        <dbReference type="EnsemblMetazoa" id="GAUT005005-PA"/>
    </source>
</evidence>
<keyword evidence="6 11" id="KW-0647">Proteasome</keyword>
<dbReference type="InterPro" id="IPR001353">
    <property type="entry name" value="Proteasome_sua/b"/>
</dbReference>
<dbReference type="Pfam" id="PF00227">
    <property type="entry name" value="Proteasome"/>
    <property type="match status" value="1"/>
</dbReference>
<dbReference type="Gene3D" id="3.60.20.10">
    <property type="entry name" value="Glutamine Phosphoribosylpyrophosphate, subunit 1, domain 1"/>
    <property type="match status" value="1"/>
</dbReference>
<keyword evidence="2 11" id="KW-0963">Cytoplasm</keyword>
<keyword evidence="13" id="KW-1185">Reference proteome</keyword>
<sequence length="312" mass="35026">MALAEICKISDAPYMKTRDNVADLERDCEQYACNLLNPYMLSAPPYEDPLKNLQNIVIDGVKSGIKMHFDHGTTTLGFKYQGGVILAVDSRATGGQFIGSQTMKKIVEINQYMLGTLAGGAADCVYWDRVLAKECRLHELRNKERISVAAASKIMANIAHEYKGMGLSMGMMLAGYDKRGPGLYYVDSDASRSPGNVFSVGSGSVYAFGVLDSGYRWDLKDDEAQELGRRAIYNATFRDAYSGGIVRVYHMTADGWQQPILHRNLHSGWEWYTRKQVEAKLPQNKFIKCAFRNNLKRSPGFDHNLLRKFFSI</sequence>
<evidence type="ECO:0000256" key="10">
    <source>
        <dbReference type="PIRSR" id="PIRSR600243-1"/>
    </source>
</evidence>
<comment type="function">
    <text evidence="8">Non-catalytic component of the proteasome, a multicatalytic proteinase complex which is characterized by its ability to cleave peptides with Arg, Phe, Tyr, Leu, and Glu adjacent to the leaving group at neutral or slightly basic pH. The proteasome has an ATP-dependent proteolytic activity.</text>
</comment>
<comment type="subunit">
    <text evidence="11">Component of the proteasome complex.</text>
</comment>
<evidence type="ECO:0000256" key="6">
    <source>
        <dbReference type="ARBA" id="ARBA00022942"/>
    </source>
</evidence>
<dbReference type="GO" id="GO:0005634">
    <property type="term" value="C:nucleus"/>
    <property type="evidence" value="ECO:0007669"/>
    <property type="project" value="UniProtKB-SubCell"/>
</dbReference>
<comment type="catalytic activity">
    <reaction evidence="1">
        <text>Cleavage of peptide bonds with very broad specificity.</text>
        <dbReference type="EC" id="3.4.25.1"/>
    </reaction>
</comment>
<dbReference type="CDD" id="cd03761">
    <property type="entry name" value="proteasome_beta_type_5"/>
    <property type="match status" value="1"/>
</dbReference>
<dbReference type="PANTHER" id="PTHR32194:SF3">
    <property type="entry name" value="PROTEASOME SUBUNIT BETA"/>
    <property type="match status" value="1"/>
</dbReference>
<dbReference type="GO" id="GO:0004298">
    <property type="term" value="F:threonine-type endopeptidase activity"/>
    <property type="evidence" value="ECO:0007669"/>
    <property type="project" value="UniProtKB-KW"/>
</dbReference>
<reference evidence="12" key="1">
    <citation type="submission" date="2020-05" db="UniProtKB">
        <authorList>
            <consortium name="EnsemblMetazoa"/>
        </authorList>
    </citation>
    <scope>IDENTIFICATION</scope>
    <source>
        <strain evidence="12">TTRI</strain>
    </source>
</reference>
<dbReference type="SUPFAM" id="SSF56235">
    <property type="entry name" value="N-terminal nucleophile aminohydrolases (Ntn hydrolases)"/>
    <property type="match status" value="1"/>
</dbReference>
<comment type="subunit">
    <text evidence="9">The 26S proteasome consists of a 20S proteasome core and two 19S regulatory subunits. The 20S proteasome core is composed of 28 subunits that are arranged in four stacked rings, resulting in a barrel-shaped structure. The two end rings are each formed by seven alpha subunits, and the two central rings are each formed by seven beta subunits. The catalytic chamber with the active sites is on the inside of the barrel.</text>
</comment>
<dbReference type="PANTHER" id="PTHR32194">
    <property type="entry name" value="METALLOPROTEASE TLDD"/>
    <property type="match status" value="1"/>
</dbReference>
<feature type="active site" description="Nucleophile" evidence="10">
    <location>
        <position position="73"/>
    </location>
</feature>
<dbReference type="InterPro" id="IPR029055">
    <property type="entry name" value="Ntn_hydrolases_N"/>
</dbReference>
<dbReference type="InterPro" id="IPR016050">
    <property type="entry name" value="Proteasome_bsu_CS"/>
</dbReference>